<keyword evidence="5 7" id="KW-0378">Hydrolase</keyword>
<keyword evidence="2 7" id="KW-0121">Carboxypeptidase</keyword>
<evidence type="ECO:0000313" key="8">
    <source>
        <dbReference type="EMBL" id="TFY76033.1"/>
    </source>
</evidence>
<dbReference type="GO" id="GO:0000324">
    <property type="term" value="C:fungal-type vacuole"/>
    <property type="evidence" value="ECO:0007669"/>
    <property type="project" value="TreeGrafter"/>
</dbReference>
<dbReference type="GO" id="GO:0006508">
    <property type="term" value="P:proteolysis"/>
    <property type="evidence" value="ECO:0007669"/>
    <property type="project" value="UniProtKB-KW"/>
</dbReference>
<evidence type="ECO:0000256" key="4">
    <source>
        <dbReference type="ARBA" id="ARBA00022729"/>
    </source>
</evidence>
<organism evidence="8 9">
    <name type="scientific">Hericium alpestre</name>
    <dbReference type="NCBI Taxonomy" id="135208"/>
    <lineage>
        <taxon>Eukaryota</taxon>
        <taxon>Fungi</taxon>
        <taxon>Dikarya</taxon>
        <taxon>Basidiomycota</taxon>
        <taxon>Agaricomycotina</taxon>
        <taxon>Agaricomycetes</taxon>
        <taxon>Russulales</taxon>
        <taxon>Hericiaceae</taxon>
        <taxon>Hericium</taxon>
    </lineage>
</organism>
<keyword evidence="4" id="KW-0732">Signal</keyword>
<proteinExistence type="inferred from homology"/>
<evidence type="ECO:0000256" key="2">
    <source>
        <dbReference type="ARBA" id="ARBA00022645"/>
    </source>
</evidence>
<dbReference type="SUPFAM" id="SSF53474">
    <property type="entry name" value="alpha/beta-Hydrolases"/>
    <property type="match status" value="1"/>
</dbReference>
<dbReference type="AlphaFoldDB" id="A0A4Y9ZPT6"/>
<evidence type="ECO:0000313" key="9">
    <source>
        <dbReference type="Proteomes" id="UP000298061"/>
    </source>
</evidence>
<name>A0A4Y9ZPT6_9AGAM</name>
<evidence type="ECO:0000256" key="3">
    <source>
        <dbReference type="ARBA" id="ARBA00022670"/>
    </source>
</evidence>
<comment type="similarity">
    <text evidence="1 7">Belongs to the peptidase S10 family.</text>
</comment>
<keyword evidence="6" id="KW-0325">Glycoprotein</keyword>
<dbReference type="PANTHER" id="PTHR11802">
    <property type="entry name" value="SERINE PROTEASE FAMILY S10 SERINE CARBOXYPEPTIDASE"/>
    <property type="match status" value="1"/>
</dbReference>
<dbReference type="OrthoDB" id="443318at2759"/>
<dbReference type="STRING" id="135208.A0A4Y9ZPT6"/>
<dbReference type="Gene3D" id="3.40.50.1820">
    <property type="entry name" value="alpha/beta hydrolase"/>
    <property type="match status" value="1"/>
</dbReference>
<sequence>MFVDQPVGTGFSYADYGEFVDTTEDAAQDIVAFMVLFFENFPSFKNRALHMAGESYGGRYIPLFSAAIWDQNAQLVARGLTPVNLTSAMIGNGLTDPYTMTPSYYDMTCTPASVPPVLDINTCVRMKQALPLCEKWLKESCLDHLDHMACAAAEQFCETELMAPIESIDINPHDISKPCGSKELICYPIVQEITKYLDNPDTRSMLGVDPAASQNFQDCNLDVMFTFLRNGDRQRPSHEYVAALLERGVRVLVYVGDFDWVCNWIGNERWTLALEWSGHGEFRAEKLRDWEVDGEIAGKTRSAEGFTFATITGAGHMAPYDKPKQSLALIQRWMAGAAL</sequence>
<gene>
    <name evidence="8" type="ORF">EWM64_g7980</name>
</gene>
<evidence type="ECO:0000256" key="1">
    <source>
        <dbReference type="ARBA" id="ARBA00009431"/>
    </source>
</evidence>
<keyword evidence="9" id="KW-1185">Reference proteome</keyword>
<keyword evidence="3 7" id="KW-0645">Protease</keyword>
<accession>A0A4Y9ZPT6</accession>
<dbReference type="GO" id="GO:0004185">
    <property type="term" value="F:serine-type carboxypeptidase activity"/>
    <property type="evidence" value="ECO:0007669"/>
    <property type="project" value="UniProtKB-UniRule"/>
</dbReference>
<dbReference type="PROSITE" id="PS00560">
    <property type="entry name" value="CARBOXYPEPT_SER_HIS"/>
    <property type="match status" value="1"/>
</dbReference>
<dbReference type="EMBL" id="SFCI01001343">
    <property type="protein sequence ID" value="TFY76033.1"/>
    <property type="molecule type" value="Genomic_DNA"/>
</dbReference>
<evidence type="ECO:0000256" key="5">
    <source>
        <dbReference type="ARBA" id="ARBA00022801"/>
    </source>
</evidence>
<evidence type="ECO:0000256" key="6">
    <source>
        <dbReference type="ARBA" id="ARBA00023180"/>
    </source>
</evidence>
<reference evidence="8 9" key="1">
    <citation type="submission" date="2019-02" db="EMBL/GenBank/DDBJ databases">
        <title>Genome sequencing of the rare red list fungi Hericium alpestre (H. flagellum).</title>
        <authorList>
            <person name="Buettner E."/>
            <person name="Kellner H."/>
        </authorList>
    </citation>
    <scope>NUCLEOTIDE SEQUENCE [LARGE SCALE GENOMIC DNA]</scope>
    <source>
        <strain evidence="8 9">DSM 108284</strain>
    </source>
</reference>
<dbReference type="Gene3D" id="1.10.287.410">
    <property type="match status" value="1"/>
</dbReference>
<dbReference type="InterPro" id="IPR029058">
    <property type="entry name" value="AB_hydrolase_fold"/>
</dbReference>
<dbReference type="Pfam" id="PF00450">
    <property type="entry name" value="Peptidase_S10"/>
    <property type="match status" value="1"/>
</dbReference>
<dbReference type="PANTHER" id="PTHR11802:SF113">
    <property type="entry name" value="SERINE CARBOXYPEPTIDASE CTSA-4.1"/>
    <property type="match status" value="1"/>
</dbReference>
<dbReference type="Proteomes" id="UP000298061">
    <property type="component" value="Unassembled WGS sequence"/>
</dbReference>
<dbReference type="InterPro" id="IPR033124">
    <property type="entry name" value="Ser_caboxypep_his_AS"/>
</dbReference>
<evidence type="ECO:0000256" key="7">
    <source>
        <dbReference type="RuleBase" id="RU361156"/>
    </source>
</evidence>
<protein>
    <recommendedName>
        <fullName evidence="7">Carboxypeptidase</fullName>
        <ecNumber evidence="7">3.4.16.-</ecNumber>
    </recommendedName>
</protein>
<dbReference type="InterPro" id="IPR001563">
    <property type="entry name" value="Peptidase_S10"/>
</dbReference>
<dbReference type="PROSITE" id="PS00131">
    <property type="entry name" value="CARBOXYPEPT_SER_SER"/>
    <property type="match status" value="1"/>
</dbReference>
<dbReference type="PRINTS" id="PR00724">
    <property type="entry name" value="CRBOXYPTASEC"/>
</dbReference>
<dbReference type="InterPro" id="IPR018202">
    <property type="entry name" value="Ser_caboxypep_ser_AS"/>
</dbReference>
<comment type="caution">
    <text evidence="8">The sequence shown here is derived from an EMBL/GenBank/DDBJ whole genome shotgun (WGS) entry which is preliminary data.</text>
</comment>
<dbReference type="EC" id="3.4.16.-" evidence="7"/>